<feature type="region of interest" description="Disordered" evidence="7">
    <location>
        <begin position="1"/>
        <end position="40"/>
    </location>
</feature>
<dbReference type="SMART" id="SM00239">
    <property type="entry name" value="C2"/>
    <property type="match status" value="1"/>
</dbReference>
<evidence type="ECO:0000256" key="6">
    <source>
        <dbReference type="RuleBase" id="RU361133"/>
    </source>
</evidence>
<name>A0A0F4ZK86_9PEZI</name>
<proteinExistence type="predicted"/>
<dbReference type="InterPro" id="IPR035892">
    <property type="entry name" value="C2_domain_sf"/>
</dbReference>
<evidence type="ECO:0000259" key="9">
    <source>
        <dbReference type="PROSITE" id="PS50004"/>
    </source>
</evidence>
<feature type="domain" description="PI-PLC Y-box" evidence="10">
    <location>
        <begin position="599"/>
        <end position="717"/>
    </location>
</feature>
<reference evidence="11 12" key="1">
    <citation type="submission" date="2015-03" db="EMBL/GenBank/DDBJ databases">
        <authorList>
            <person name="Radwan O."/>
            <person name="Al-Naeli F.A."/>
            <person name="Rendon G.A."/>
            <person name="Fields C."/>
        </authorList>
    </citation>
    <scope>NUCLEOTIDE SEQUENCE [LARGE SCALE GENOMIC DNA]</scope>
    <source>
        <strain evidence="11">CR-DP1</strain>
    </source>
</reference>
<dbReference type="PANTHER" id="PTHR10336">
    <property type="entry name" value="PHOSPHOINOSITIDE-SPECIFIC PHOSPHOLIPASE C FAMILY PROTEIN"/>
    <property type="match status" value="1"/>
</dbReference>
<dbReference type="Pfam" id="PF00388">
    <property type="entry name" value="PI-PLC-X"/>
    <property type="match status" value="1"/>
</dbReference>
<protein>
    <recommendedName>
        <fullName evidence="1 6">Phosphoinositide phospholipase C</fullName>
        <ecNumber evidence="1 6">3.1.4.11</ecNumber>
    </recommendedName>
</protein>
<evidence type="ECO:0000259" key="8">
    <source>
        <dbReference type="PROSITE" id="PS50003"/>
    </source>
</evidence>
<feature type="domain" description="PH" evidence="8">
    <location>
        <begin position="73"/>
        <end position="185"/>
    </location>
</feature>
<keyword evidence="12" id="KW-1185">Reference proteome</keyword>
<dbReference type="InterPro" id="IPR001192">
    <property type="entry name" value="PI-PLC_fam"/>
</dbReference>
<dbReference type="EMBL" id="LAEV01000118">
    <property type="protein sequence ID" value="KKA31034.1"/>
    <property type="molecule type" value="Genomic_DNA"/>
</dbReference>
<evidence type="ECO:0000256" key="5">
    <source>
        <dbReference type="ARBA" id="ARBA00023224"/>
    </source>
</evidence>
<dbReference type="SMART" id="SM00148">
    <property type="entry name" value="PLCXc"/>
    <property type="match status" value="1"/>
</dbReference>
<feature type="compositionally biased region" description="Low complexity" evidence="7">
    <location>
        <begin position="8"/>
        <end position="20"/>
    </location>
</feature>
<keyword evidence="4 6" id="KW-0443">Lipid metabolism</keyword>
<dbReference type="PROSITE" id="PS50004">
    <property type="entry name" value="C2"/>
    <property type="match status" value="1"/>
</dbReference>
<evidence type="ECO:0000313" key="12">
    <source>
        <dbReference type="Proteomes" id="UP000033483"/>
    </source>
</evidence>
<keyword evidence="2 6" id="KW-0378">Hydrolase</keyword>
<dbReference type="SUPFAM" id="SSF49562">
    <property type="entry name" value="C2 domain (Calcium/lipid-binding domain, CaLB)"/>
    <property type="match status" value="1"/>
</dbReference>
<dbReference type="Pfam" id="PF00168">
    <property type="entry name" value="C2"/>
    <property type="match status" value="1"/>
</dbReference>
<dbReference type="Gene3D" id="3.20.20.190">
    <property type="entry name" value="Phosphatidylinositol (PI) phosphodiesterase"/>
    <property type="match status" value="1"/>
</dbReference>
<dbReference type="InterPro" id="IPR001849">
    <property type="entry name" value="PH_domain"/>
</dbReference>
<dbReference type="EC" id="3.1.4.11" evidence="1 6"/>
<evidence type="ECO:0000256" key="1">
    <source>
        <dbReference type="ARBA" id="ARBA00012368"/>
    </source>
</evidence>
<dbReference type="CDD" id="cd00275">
    <property type="entry name" value="C2_PLC_like"/>
    <property type="match status" value="1"/>
</dbReference>
<dbReference type="GO" id="GO:0048015">
    <property type="term" value="P:phosphatidylinositol-mediated signaling"/>
    <property type="evidence" value="ECO:0007669"/>
    <property type="project" value="TreeGrafter"/>
</dbReference>
<dbReference type="CDD" id="cd08598">
    <property type="entry name" value="PI-PLC1c_yeast"/>
    <property type="match status" value="1"/>
</dbReference>
<dbReference type="InterPro" id="IPR001711">
    <property type="entry name" value="PLipase_C_Pinositol-sp_Y"/>
</dbReference>
<feature type="domain" description="C2" evidence="9">
    <location>
        <begin position="718"/>
        <end position="865"/>
    </location>
</feature>
<evidence type="ECO:0000256" key="2">
    <source>
        <dbReference type="ARBA" id="ARBA00022801"/>
    </source>
</evidence>
<dbReference type="PRINTS" id="PR00390">
    <property type="entry name" value="PHPHLIPASEC"/>
</dbReference>
<evidence type="ECO:0000259" key="10">
    <source>
        <dbReference type="PROSITE" id="PS50008"/>
    </source>
</evidence>
<dbReference type="GO" id="GO:0016042">
    <property type="term" value="P:lipid catabolic process"/>
    <property type="evidence" value="ECO:0007669"/>
    <property type="project" value="UniProtKB-KW"/>
</dbReference>
<dbReference type="GO" id="GO:0051209">
    <property type="term" value="P:release of sequestered calcium ion into cytosol"/>
    <property type="evidence" value="ECO:0007669"/>
    <property type="project" value="TreeGrafter"/>
</dbReference>
<feature type="compositionally biased region" description="Basic and acidic residues" evidence="7">
    <location>
        <begin position="516"/>
        <end position="528"/>
    </location>
</feature>
<dbReference type="PROSITE" id="PS50007">
    <property type="entry name" value="PIPLC_X_DOMAIN"/>
    <property type="match status" value="1"/>
</dbReference>
<dbReference type="SUPFAM" id="SSF50729">
    <property type="entry name" value="PH domain-like"/>
    <property type="match status" value="1"/>
</dbReference>
<evidence type="ECO:0000313" key="11">
    <source>
        <dbReference type="EMBL" id="KKA31034.1"/>
    </source>
</evidence>
<dbReference type="AlphaFoldDB" id="A0A0F4ZK86"/>
<dbReference type="PANTHER" id="PTHR10336:SF36">
    <property type="entry name" value="1-PHOSPHATIDYLINOSITOL 4,5-BISPHOSPHATE PHOSPHODIESTERASE BETA-4"/>
    <property type="match status" value="1"/>
</dbReference>
<comment type="caution">
    <text evidence="11">The sequence shown here is derived from an EMBL/GenBank/DDBJ whole genome shotgun (WGS) entry which is preliminary data.</text>
</comment>
<dbReference type="OrthoDB" id="269822at2759"/>
<dbReference type="InterPro" id="IPR011993">
    <property type="entry name" value="PH-like_dom_sf"/>
</dbReference>
<dbReference type="Proteomes" id="UP000033483">
    <property type="component" value="Unassembled WGS sequence"/>
</dbReference>
<organism evidence="11 12">
    <name type="scientific">Thielaviopsis punctulata</name>
    <dbReference type="NCBI Taxonomy" id="72032"/>
    <lineage>
        <taxon>Eukaryota</taxon>
        <taxon>Fungi</taxon>
        <taxon>Dikarya</taxon>
        <taxon>Ascomycota</taxon>
        <taxon>Pezizomycotina</taxon>
        <taxon>Sordariomycetes</taxon>
        <taxon>Hypocreomycetidae</taxon>
        <taxon>Microascales</taxon>
        <taxon>Ceratocystidaceae</taxon>
        <taxon>Thielaviopsis</taxon>
    </lineage>
</organism>
<dbReference type="SMART" id="SM00149">
    <property type="entry name" value="PLCYc"/>
    <property type="match status" value="1"/>
</dbReference>
<dbReference type="FunFam" id="3.20.20.190:FF:000049">
    <property type="entry name" value="Phosphoinositide phospholipase C"/>
    <property type="match status" value="1"/>
</dbReference>
<dbReference type="GO" id="GO:0004435">
    <property type="term" value="F:phosphatidylinositol-4,5-bisphosphate phospholipase C activity"/>
    <property type="evidence" value="ECO:0007669"/>
    <property type="project" value="UniProtKB-EC"/>
</dbReference>
<dbReference type="SUPFAM" id="SSF51695">
    <property type="entry name" value="PLC-like phosphodiesterases"/>
    <property type="match status" value="1"/>
</dbReference>
<dbReference type="PROSITE" id="PS50008">
    <property type="entry name" value="PIPLC_Y_DOMAIN"/>
    <property type="match status" value="1"/>
</dbReference>
<dbReference type="SUPFAM" id="SSF47473">
    <property type="entry name" value="EF-hand"/>
    <property type="match status" value="1"/>
</dbReference>
<dbReference type="Gene3D" id="2.30.29.30">
    <property type="entry name" value="Pleckstrin-homology domain (PH domain)/Phosphotyrosine-binding domain (PTB)"/>
    <property type="match status" value="1"/>
</dbReference>
<dbReference type="PROSITE" id="PS50003">
    <property type="entry name" value="PH_DOMAIN"/>
    <property type="match status" value="1"/>
</dbReference>
<dbReference type="InterPro" id="IPR000008">
    <property type="entry name" value="C2_dom"/>
</dbReference>
<keyword evidence="5" id="KW-0807">Transducer</keyword>
<evidence type="ECO:0000256" key="7">
    <source>
        <dbReference type="SAM" id="MobiDB-lite"/>
    </source>
</evidence>
<gene>
    <name evidence="11" type="ORF">TD95_005323</name>
</gene>
<dbReference type="InterPro" id="IPR000909">
    <property type="entry name" value="PLipase_C_PInositol-sp_X_dom"/>
</dbReference>
<dbReference type="Pfam" id="PF00387">
    <property type="entry name" value="PI-PLC-Y"/>
    <property type="match status" value="1"/>
</dbReference>
<keyword evidence="3 6" id="KW-0442">Lipid degradation</keyword>
<evidence type="ECO:0000256" key="3">
    <source>
        <dbReference type="ARBA" id="ARBA00022963"/>
    </source>
</evidence>
<evidence type="ECO:0000256" key="4">
    <source>
        <dbReference type="ARBA" id="ARBA00023098"/>
    </source>
</evidence>
<dbReference type="Gene3D" id="2.60.40.150">
    <property type="entry name" value="C2 domain"/>
    <property type="match status" value="1"/>
</dbReference>
<comment type="catalytic activity">
    <reaction evidence="6">
        <text>a 1,2-diacyl-sn-glycero-3-phospho-(1D-myo-inositol-4,5-bisphosphate) + H2O = 1D-myo-inositol 1,4,5-trisphosphate + a 1,2-diacyl-sn-glycerol + H(+)</text>
        <dbReference type="Rhea" id="RHEA:33179"/>
        <dbReference type="ChEBI" id="CHEBI:15377"/>
        <dbReference type="ChEBI" id="CHEBI:15378"/>
        <dbReference type="ChEBI" id="CHEBI:17815"/>
        <dbReference type="ChEBI" id="CHEBI:58456"/>
        <dbReference type="ChEBI" id="CHEBI:203600"/>
        <dbReference type="EC" id="3.1.4.11"/>
    </reaction>
</comment>
<sequence length="928" mass="105012">MDPISTIPSATPSRSMTRSPSPRPLPQPQHSNRNTERGINHPRELDDLLLKRNVASSENISSPFYQPHSASSNFALQGHFLLKVSKKGVKKVHIMIDATQSTLSYTHTNGKTRQIPIDDIDHVRCEDDVDQYRAELPEKTIINTKGWFTLICSVPEKSKPKMVHLLADSVEDMKAWTMELSSIMRRRERNIRSLMSFDKDTITELWADAMAIAKGDSEPTDFVLTHDTFDQLCQTMHINASRQQLLAIFKACCKDSKGLSYMQFCELLSMIREQSPINTVYHEVIGKRGPVDGKPDDGKVGLTCQEFLDFLEDVQGEDVHSNHDYWTSIFHIFSTFDRKTNSYRVTQVNMFEYLRSEYNPPLKKKQEHIKLDEPMSRYFISSSHNTYLLGRQIAGSSSVEGYILALLGGCRCVEIDCWDGPNGEPQVLHGRTLTSAVPFHSCITAINRWAFAKSEYPLWISLEVHTDPSQQARMVEIMKTTFGSKLVTETLDSHPTELPSPEELKGRILIKVKKPLSKDESKQTQEPRNRRRGNSLTSGVPPPLPYDAAASPFHSSPPSPVLRPFPRAKTLPLRSADLLLLAGQDSDVELSPTKTEKVLGDLGVYCTGVKFREFDAPEAKAFNHIFSFKEDSFHKCSRTKELKNSLELHNRNYLMRVYPNQLRVLSNNFDPLIYWRRGVQMAALNWQTFDLGMQLNRAMFAGGNDSTGYVLKPSLLRQEKALEGPIGPGHYQRKEISLQLSVVSAQQLVCPSGVRSMNPYVEVEVFHASDPRYKTNADNTVKEDMVVTAKYRTRIMVDNGYNPAFNANFHIDLTTRHEDLVFLRFSVKLSPDGVNYPAKDPAPIATYMVKLVNLNQGYRFMPLWDRKGAQLLFSNLLCYAKLNYLRPVMVAAAQTGPESQSKLRSISDMVFGRAGSANTSPRSTIEKE</sequence>
<accession>A0A0F4ZK86</accession>
<dbReference type="InterPro" id="IPR011992">
    <property type="entry name" value="EF-hand-dom_pair"/>
</dbReference>
<feature type="region of interest" description="Disordered" evidence="7">
    <location>
        <begin position="515"/>
        <end position="566"/>
    </location>
</feature>
<dbReference type="InterPro" id="IPR017946">
    <property type="entry name" value="PLC-like_Pdiesterase_TIM-brl"/>
</dbReference>